<evidence type="ECO:0000313" key="2">
    <source>
        <dbReference type="EMBL" id="CRG91028.1"/>
    </source>
</evidence>
<evidence type="ECO:0000259" key="1">
    <source>
        <dbReference type="Pfam" id="PF01370"/>
    </source>
</evidence>
<protein>
    <recommendedName>
        <fullName evidence="1">NAD-dependent epimerase/dehydratase domain-containing protein</fullName>
    </recommendedName>
</protein>
<dbReference type="Gene3D" id="3.40.50.720">
    <property type="entry name" value="NAD(P)-binding Rossmann-like Domain"/>
    <property type="match status" value="1"/>
</dbReference>
<dbReference type="AlphaFoldDB" id="A0A0U1M5W1"/>
<dbReference type="OMA" id="HSYVYEP"/>
<dbReference type="CDD" id="cd08946">
    <property type="entry name" value="SDR_e"/>
    <property type="match status" value="1"/>
</dbReference>
<keyword evidence="3" id="KW-1185">Reference proteome</keyword>
<dbReference type="InterPro" id="IPR001509">
    <property type="entry name" value="Epimerase_deHydtase"/>
</dbReference>
<accession>A0A0U1M5W1</accession>
<dbReference type="PANTHER" id="PTHR43103">
    <property type="entry name" value="NUCLEOSIDE-DIPHOSPHATE-SUGAR EPIMERASE"/>
    <property type="match status" value="1"/>
</dbReference>
<dbReference type="OrthoDB" id="202470at2759"/>
<gene>
    <name evidence="2" type="ORF">PISL3812_08076</name>
</gene>
<dbReference type="STRING" id="28573.A0A0U1M5W1"/>
<evidence type="ECO:0000313" key="3">
    <source>
        <dbReference type="Proteomes" id="UP000054383"/>
    </source>
</evidence>
<dbReference type="Proteomes" id="UP000054383">
    <property type="component" value="Unassembled WGS sequence"/>
</dbReference>
<dbReference type="EMBL" id="CVMT01000009">
    <property type="protein sequence ID" value="CRG91028.1"/>
    <property type="molecule type" value="Genomic_DNA"/>
</dbReference>
<dbReference type="SUPFAM" id="SSF51735">
    <property type="entry name" value="NAD(P)-binding Rossmann-fold domains"/>
    <property type="match status" value="1"/>
</dbReference>
<name>A0A0U1M5W1_TALIS</name>
<proteinExistence type="predicted"/>
<reference evidence="2 3" key="1">
    <citation type="submission" date="2015-04" db="EMBL/GenBank/DDBJ databases">
        <authorList>
            <person name="Syromyatnikov M.Y."/>
            <person name="Popov V.N."/>
        </authorList>
    </citation>
    <scope>NUCLEOTIDE SEQUENCE [LARGE SCALE GENOMIC DNA]</scope>
    <source>
        <strain evidence="2">WF-38-12</strain>
    </source>
</reference>
<organism evidence="2 3">
    <name type="scientific">Talaromyces islandicus</name>
    <name type="common">Penicillium islandicum</name>
    <dbReference type="NCBI Taxonomy" id="28573"/>
    <lineage>
        <taxon>Eukaryota</taxon>
        <taxon>Fungi</taxon>
        <taxon>Dikarya</taxon>
        <taxon>Ascomycota</taxon>
        <taxon>Pezizomycotina</taxon>
        <taxon>Eurotiomycetes</taxon>
        <taxon>Eurotiomycetidae</taxon>
        <taxon>Eurotiales</taxon>
        <taxon>Trichocomaceae</taxon>
        <taxon>Talaromyces</taxon>
        <taxon>Talaromyces sect. Islandici</taxon>
    </lineage>
</organism>
<sequence length="303" mass="33780">MGRLVVVTGGSGQIGRYVIEQLLSHGHSVLNLDLMPGPNTVHTIKVDLTRSGDVYNALSSHFNLTEPLPVEPSLVPDAVVHLAGYARNMIVPDNETFQANVTSSYNIIDAACKLGIKKIICASSICVYGVTYANGDMDFASFPVNEATHVTPIDSYALSKRCTEVVAEGFARRFATDIYVLRIGRVVMPDEYKAVFASYVYEPRKWKVHGWSYVDARDLGRMCERSVLVDGLGFQIFNATNNEITNTRNAGELVAELCPHVALTRPLEEREAPITNRKIRELLGFREQHSWRTYYQADVEHVL</sequence>
<dbReference type="PANTHER" id="PTHR43103:SF6">
    <property type="entry name" value="PUTATIVE-RELATED"/>
    <property type="match status" value="1"/>
</dbReference>
<feature type="domain" description="NAD-dependent epimerase/dehydratase" evidence="1">
    <location>
        <begin position="5"/>
        <end position="190"/>
    </location>
</feature>
<dbReference type="InterPro" id="IPR036291">
    <property type="entry name" value="NAD(P)-bd_dom_sf"/>
</dbReference>
<dbReference type="Pfam" id="PF01370">
    <property type="entry name" value="Epimerase"/>
    <property type="match status" value="1"/>
</dbReference>